<feature type="compositionally biased region" description="Polar residues" evidence="1">
    <location>
        <begin position="443"/>
        <end position="454"/>
    </location>
</feature>
<feature type="compositionally biased region" description="Low complexity" evidence="1">
    <location>
        <begin position="69"/>
        <end position="80"/>
    </location>
</feature>
<feature type="region of interest" description="Disordered" evidence="1">
    <location>
        <begin position="1"/>
        <end position="85"/>
    </location>
</feature>
<accession>A0A061S0Y4</accession>
<feature type="region of interest" description="Disordered" evidence="1">
    <location>
        <begin position="139"/>
        <end position="223"/>
    </location>
</feature>
<feature type="compositionally biased region" description="Basic and acidic residues" evidence="1">
    <location>
        <begin position="169"/>
        <end position="178"/>
    </location>
</feature>
<feature type="region of interest" description="Disordered" evidence="1">
    <location>
        <begin position="366"/>
        <end position="502"/>
    </location>
</feature>
<protein>
    <submittedName>
        <fullName evidence="2">Uncharacterized protein</fullName>
    </submittedName>
</protein>
<gene>
    <name evidence="2" type="ORF">TSPGSL018_19667</name>
</gene>
<name>A0A061S0Y4_9CHLO</name>
<evidence type="ECO:0000256" key="1">
    <source>
        <dbReference type="SAM" id="MobiDB-lite"/>
    </source>
</evidence>
<dbReference type="AlphaFoldDB" id="A0A061S0Y4"/>
<evidence type="ECO:0000313" key="2">
    <source>
        <dbReference type="EMBL" id="JAC76634.1"/>
    </source>
</evidence>
<reference evidence="2" key="1">
    <citation type="submission" date="2014-05" db="EMBL/GenBank/DDBJ databases">
        <title>The transcriptome of the halophilic microalga Tetraselmis sp. GSL018 isolated from the Great Salt Lake, Utah.</title>
        <authorList>
            <person name="Jinkerson R.E."/>
            <person name="D'Adamo S."/>
            <person name="Posewitz M.C."/>
        </authorList>
    </citation>
    <scope>NUCLEOTIDE SEQUENCE</scope>
    <source>
        <strain evidence="2">GSL018</strain>
    </source>
</reference>
<dbReference type="EMBL" id="GBEZ01008930">
    <property type="protein sequence ID" value="JAC76634.1"/>
    <property type="molecule type" value="Transcribed_RNA"/>
</dbReference>
<proteinExistence type="predicted"/>
<feature type="compositionally biased region" description="Polar residues" evidence="1">
    <location>
        <begin position="154"/>
        <end position="168"/>
    </location>
</feature>
<feature type="compositionally biased region" description="Basic and acidic residues" evidence="1">
    <location>
        <begin position="375"/>
        <end position="386"/>
    </location>
</feature>
<sequence length="600" mass="65027">MPLREVQNTRGAQSAASKLPVKTRASTTKVKKAHTKSNVVEEETQNRSETSGIKIPKLKTSSTADGNGRTSRTARTRAPTQGSGNIEAKSDKLVKAGEETQLCDTCKVKNVCKSKQYNEVSKKNLDSRTRCQTKTKKAIVEQEAGAHNKELEQSQKGISESASSTTQHVQKDMAKEDNSGSQRPVVCEVGHPKVTPGKDWPVDNSRIRKRTQPTRYGDWVQGTPFTETHNEGQSNEDTSEMAFCCDKGTEQEKGKLPERSLTEENLVRKINKEMQQISEHLPAPEAEKALCTKKEAKHVPLREQLVKTWGGKSYYERLAILSNTEECESQIASEGSIDNVTDALLRLGLTGKSRRRSVADVLSAVCPEDPNSADTDQHENAAESSKESLAATIPSAAVEKGAKKGKARHGLAGSTGRHAGRTASARSQGAVVSNPRAPRQRTNKPASSGETVSGISAAEPIPESAPQETLRSVHGSEITACENGGRCESLDTSSATQTQERDACHANTKLKGESGGPDDSVLNENMKLRQLLCEREAELSSLRDARNGLMHALAQERSRHNALKQAVKLWQDGAIAGLHSSVASLHDQIDSLHSSIRKAT</sequence>
<organism evidence="2">
    <name type="scientific">Tetraselmis sp. GSL018</name>
    <dbReference type="NCBI Taxonomy" id="582737"/>
    <lineage>
        <taxon>Eukaryota</taxon>
        <taxon>Viridiplantae</taxon>
        <taxon>Chlorophyta</taxon>
        <taxon>core chlorophytes</taxon>
        <taxon>Chlorodendrophyceae</taxon>
        <taxon>Chlorodendrales</taxon>
        <taxon>Chlorodendraceae</taxon>
        <taxon>Tetraselmis</taxon>
    </lineage>
</organism>
<feature type="compositionally biased region" description="Basic and acidic residues" evidence="1">
    <location>
        <begin position="139"/>
        <end position="153"/>
    </location>
</feature>
<feature type="compositionally biased region" description="Polar residues" evidence="1">
    <location>
        <begin position="1"/>
        <end position="16"/>
    </location>
</feature>
<feature type="non-terminal residue" evidence="2">
    <location>
        <position position="600"/>
    </location>
</feature>